<feature type="transmembrane region" description="Helical" evidence="8">
    <location>
        <begin position="124"/>
        <end position="140"/>
    </location>
</feature>
<evidence type="ECO:0000256" key="3">
    <source>
        <dbReference type="ARBA" id="ARBA00022692"/>
    </source>
</evidence>
<comment type="subcellular location">
    <subcellularLocation>
        <location evidence="1 6">Cell membrane</location>
        <topology evidence="1 6">Multi-pass membrane protein</topology>
    </subcellularLocation>
</comment>
<evidence type="ECO:0000256" key="4">
    <source>
        <dbReference type="ARBA" id="ARBA00022989"/>
    </source>
</evidence>
<evidence type="ECO:0000256" key="7">
    <source>
        <dbReference type="SAM" id="MobiDB-lite"/>
    </source>
</evidence>
<evidence type="ECO:0000256" key="1">
    <source>
        <dbReference type="ARBA" id="ARBA00004651"/>
    </source>
</evidence>
<dbReference type="RefSeq" id="WP_379289531.1">
    <property type="nucleotide sequence ID" value="NZ_JBHTIU010000060.1"/>
</dbReference>
<feature type="transmembrane region" description="Helical" evidence="8">
    <location>
        <begin position="174"/>
        <end position="193"/>
    </location>
</feature>
<accession>A0ABW3DCT5</accession>
<dbReference type="PANTHER" id="PTHR30561:SF7">
    <property type="entry name" value="GUANIDINIUM EFFLUX SYSTEM SUBUNIT GDNC-RELATED"/>
    <property type="match status" value="1"/>
</dbReference>
<gene>
    <name evidence="9" type="ORF">ACFQ03_16600</name>
</gene>
<dbReference type="Gene3D" id="1.10.3730.20">
    <property type="match status" value="1"/>
</dbReference>
<dbReference type="EMBL" id="JBHTIU010000060">
    <property type="protein sequence ID" value="MFD0870776.1"/>
    <property type="molecule type" value="Genomic_DNA"/>
</dbReference>
<reference evidence="10" key="1">
    <citation type="journal article" date="2019" name="Int. J. Syst. Evol. Microbiol.">
        <title>The Global Catalogue of Microorganisms (GCM) 10K type strain sequencing project: providing services to taxonomists for standard genome sequencing and annotation.</title>
        <authorList>
            <consortium name="The Broad Institute Genomics Platform"/>
            <consortium name="The Broad Institute Genome Sequencing Center for Infectious Disease"/>
            <person name="Wu L."/>
            <person name="Ma J."/>
        </authorList>
    </citation>
    <scope>NUCLEOTIDE SEQUENCE [LARGE SCALE GENOMIC DNA]</scope>
    <source>
        <strain evidence="10">CCUG 57263</strain>
    </source>
</reference>
<dbReference type="InterPro" id="IPR000390">
    <property type="entry name" value="Small_drug/metabolite_transptr"/>
</dbReference>
<feature type="compositionally biased region" description="Low complexity" evidence="7">
    <location>
        <begin position="106"/>
        <end position="116"/>
    </location>
</feature>
<dbReference type="PANTHER" id="PTHR30561">
    <property type="entry name" value="SMR FAMILY PROTON-DEPENDENT DRUG EFFLUX TRANSPORTER SUGE"/>
    <property type="match status" value="1"/>
</dbReference>
<sequence>MTGGRKKSLGIHLLVFIAVHALLYAIIRSDISSPDWLLWFREAATSGTTGFYHEPTGIYINGLWLLIMIIDALYTLWGKEETAGGKKDMADSDAAGNPERDLQPVSSSKSASSASTAERRDNPWVFLMLGGLLEIVWAVLLKMNLLGGPLLVIFYFSFYCLTRAAKTLPVSTVAAAFAGIGAAGTVAMDMLFFDREIHWVRLGLIVLLIFFILLLKLGSEYKRRA</sequence>
<evidence type="ECO:0000313" key="10">
    <source>
        <dbReference type="Proteomes" id="UP001597120"/>
    </source>
</evidence>
<evidence type="ECO:0000256" key="6">
    <source>
        <dbReference type="RuleBase" id="RU003942"/>
    </source>
</evidence>
<comment type="similarity">
    <text evidence="6">Belongs to the drug/metabolite transporter (DMT) superfamily. Small multidrug resistance (SMR) (TC 2.A.7.1) family.</text>
</comment>
<evidence type="ECO:0000256" key="2">
    <source>
        <dbReference type="ARBA" id="ARBA00022475"/>
    </source>
</evidence>
<keyword evidence="5 8" id="KW-0472">Membrane</keyword>
<proteinExistence type="inferred from homology"/>
<protein>
    <submittedName>
        <fullName evidence="9">DMT family transporter</fullName>
    </submittedName>
</protein>
<keyword evidence="4 8" id="KW-1133">Transmembrane helix</keyword>
<feature type="transmembrane region" description="Helical" evidence="8">
    <location>
        <begin position="146"/>
        <end position="162"/>
    </location>
</feature>
<evidence type="ECO:0000256" key="5">
    <source>
        <dbReference type="ARBA" id="ARBA00023136"/>
    </source>
</evidence>
<feature type="transmembrane region" description="Helical" evidence="8">
    <location>
        <begin position="9"/>
        <end position="27"/>
    </location>
</feature>
<keyword evidence="3 6" id="KW-0812">Transmembrane</keyword>
<evidence type="ECO:0000313" key="9">
    <source>
        <dbReference type="EMBL" id="MFD0870776.1"/>
    </source>
</evidence>
<dbReference type="InterPro" id="IPR045324">
    <property type="entry name" value="Small_multidrug_res"/>
</dbReference>
<dbReference type="Proteomes" id="UP001597120">
    <property type="component" value="Unassembled WGS sequence"/>
</dbReference>
<keyword evidence="10" id="KW-1185">Reference proteome</keyword>
<evidence type="ECO:0000256" key="8">
    <source>
        <dbReference type="SAM" id="Phobius"/>
    </source>
</evidence>
<keyword evidence="2" id="KW-1003">Cell membrane</keyword>
<dbReference type="SUPFAM" id="SSF103481">
    <property type="entry name" value="Multidrug resistance efflux transporter EmrE"/>
    <property type="match status" value="1"/>
</dbReference>
<feature type="transmembrane region" description="Helical" evidence="8">
    <location>
        <begin position="58"/>
        <end position="77"/>
    </location>
</feature>
<organism evidence="9 10">
    <name type="scientific">Paenibacillus residui</name>
    <dbReference type="NCBI Taxonomy" id="629724"/>
    <lineage>
        <taxon>Bacteria</taxon>
        <taxon>Bacillati</taxon>
        <taxon>Bacillota</taxon>
        <taxon>Bacilli</taxon>
        <taxon>Bacillales</taxon>
        <taxon>Paenibacillaceae</taxon>
        <taxon>Paenibacillus</taxon>
    </lineage>
</organism>
<name>A0ABW3DCT5_9BACL</name>
<feature type="region of interest" description="Disordered" evidence="7">
    <location>
        <begin position="87"/>
        <end position="116"/>
    </location>
</feature>
<dbReference type="Pfam" id="PF00893">
    <property type="entry name" value="Multi_Drug_Res"/>
    <property type="match status" value="1"/>
</dbReference>
<dbReference type="InterPro" id="IPR037185">
    <property type="entry name" value="EmrE-like"/>
</dbReference>
<comment type="caution">
    <text evidence="9">The sequence shown here is derived from an EMBL/GenBank/DDBJ whole genome shotgun (WGS) entry which is preliminary data.</text>
</comment>
<feature type="transmembrane region" description="Helical" evidence="8">
    <location>
        <begin position="199"/>
        <end position="217"/>
    </location>
</feature>